<dbReference type="FunFam" id="3.40.1120.10:FF:000001">
    <property type="entry name" value="Ribosomal protein L15"/>
    <property type="match status" value="1"/>
</dbReference>
<accession>A0AAW1NVQ1</accession>
<feature type="compositionally biased region" description="Polar residues" evidence="5">
    <location>
        <begin position="192"/>
        <end position="203"/>
    </location>
</feature>
<dbReference type="InterPro" id="IPR000439">
    <property type="entry name" value="Ribosomal_eL15"/>
</dbReference>
<dbReference type="InterPro" id="IPR012678">
    <property type="entry name" value="Ribosomal_uL23/eL15/eS24_sf"/>
</dbReference>
<dbReference type="SMART" id="SM01384">
    <property type="entry name" value="Ribosomal_L15e"/>
    <property type="match status" value="1"/>
</dbReference>
<dbReference type="EMBL" id="JALJOQ010000081">
    <property type="protein sequence ID" value="KAK9800770.1"/>
    <property type="molecule type" value="Genomic_DNA"/>
</dbReference>
<dbReference type="InterPro" id="IPR024794">
    <property type="entry name" value="Rbsml_eL15_core_dom_sf"/>
</dbReference>
<sequence>MGAYKYVEELWKRKQSDVLRFLLRVRCWEYRQLPGIVRLTGPSRPDKARRMGYKAKQGYVIYRVRVRRGGRKKKVPKGIVYGKPVRQGVTQLKPTHNLRALAEERAGRKLGSLRVLNSYWVNQDSTYKYFEIILIDPQHSAIRRDARINWIVNPVHKHRELRGLTSAGRKHRGLHHKGHTSKLRPSRRATWKRNNSLSLKRYR</sequence>
<keyword evidence="7" id="KW-1185">Reference proteome</keyword>
<dbReference type="AlphaFoldDB" id="A0AAW1NVQ1"/>
<evidence type="ECO:0000256" key="3">
    <source>
        <dbReference type="ARBA" id="ARBA00023274"/>
    </source>
</evidence>
<proteinExistence type="inferred from homology"/>
<evidence type="ECO:0000256" key="2">
    <source>
        <dbReference type="ARBA" id="ARBA00022980"/>
    </source>
</evidence>
<comment type="similarity">
    <text evidence="1 4">Belongs to the eukaryotic ribosomal protein eL15 family.</text>
</comment>
<evidence type="ECO:0000256" key="1">
    <source>
        <dbReference type="ARBA" id="ARBA00006857"/>
    </source>
</evidence>
<keyword evidence="2 4" id="KW-0689">Ribosomal protein</keyword>
<keyword evidence="3 4" id="KW-0687">Ribonucleoprotein</keyword>
<name>A0AAW1NVQ1_9CHLO</name>
<dbReference type="GO" id="GO:0002181">
    <property type="term" value="P:cytoplasmic translation"/>
    <property type="evidence" value="ECO:0007669"/>
    <property type="project" value="TreeGrafter"/>
</dbReference>
<dbReference type="SUPFAM" id="SSF54189">
    <property type="entry name" value="Ribosomal proteins S24e, L23 and L15e"/>
    <property type="match status" value="1"/>
</dbReference>
<dbReference type="PANTHER" id="PTHR11847">
    <property type="entry name" value="RIBOSOMAL PROTEIN L15"/>
    <property type="match status" value="1"/>
</dbReference>
<dbReference type="NCBIfam" id="NF003269">
    <property type="entry name" value="PRK04243.1"/>
    <property type="match status" value="1"/>
</dbReference>
<comment type="caution">
    <text evidence="6">The sequence shown here is derived from an EMBL/GenBank/DDBJ whole genome shotgun (WGS) entry which is preliminary data.</text>
</comment>
<organism evidence="6 7">
    <name type="scientific">Symbiochloris irregularis</name>
    <dbReference type="NCBI Taxonomy" id="706552"/>
    <lineage>
        <taxon>Eukaryota</taxon>
        <taxon>Viridiplantae</taxon>
        <taxon>Chlorophyta</taxon>
        <taxon>core chlorophytes</taxon>
        <taxon>Trebouxiophyceae</taxon>
        <taxon>Trebouxiales</taxon>
        <taxon>Trebouxiaceae</taxon>
        <taxon>Symbiochloris</taxon>
    </lineage>
</organism>
<gene>
    <name evidence="6" type="ORF">WJX73_010531</name>
</gene>
<dbReference type="PANTHER" id="PTHR11847:SF4">
    <property type="entry name" value="LARGE RIBOSOMAL SUBUNIT PROTEIN EL15"/>
    <property type="match status" value="1"/>
</dbReference>
<evidence type="ECO:0000313" key="6">
    <source>
        <dbReference type="EMBL" id="KAK9800770.1"/>
    </source>
</evidence>
<reference evidence="6 7" key="1">
    <citation type="journal article" date="2024" name="Nat. Commun.">
        <title>Phylogenomics reveals the evolutionary origins of lichenization in chlorophyte algae.</title>
        <authorList>
            <person name="Puginier C."/>
            <person name="Libourel C."/>
            <person name="Otte J."/>
            <person name="Skaloud P."/>
            <person name="Haon M."/>
            <person name="Grisel S."/>
            <person name="Petersen M."/>
            <person name="Berrin J.G."/>
            <person name="Delaux P.M."/>
            <person name="Dal Grande F."/>
            <person name="Keller J."/>
        </authorList>
    </citation>
    <scope>NUCLEOTIDE SEQUENCE [LARGE SCALE GENOMIC DNA]</scope>
    <source>
        <strain evidence="6 7">SAG 2036</strain>
    </source>
</reference>
<dbReference type="Gene3D" id="3.40.1120.10">
    <property type="entry name" value="Ribosomal protein l15e"/>
    <property type="match status" value="1"/>
</dbReference>
<dbReference type="GO" id="GO:0003723">
    <property type="term" value="F:RNA binding"/>
    <property type="evidence" value="ECO:0007669"/>
    <property type="project" value="TreeGrafter"/>
</dbReference>
<dbReference type="Pfam" id="PF00827">
    <property type="entry name" value="Ribosomal_L15e"/>
    <property type="match status" value="1"/>
</dbReference>
<evidence type="ECO:0000313" key="7">
    <source>
        <dbReference type="Proteomes" id="UP001465755"/>
    </source>
</evidence>
<protein>
    <recommendedName>
        <fullName evidence="4">Ribosomal protein L15</fullName>
    </recommendedName>
</protein>
<feature type="region of interest" description="Disordered" evidence="5">
    <location>
        <begin position="164"/>
        <end position="203"/>
    </location>
</feature>
<evidence type="ECO:0000256" key="4">
    <source>
        <dbReference type="RuleBase" id="RU000663"/>
    </source>
</evidence>
<dbReference type="Proteomes" id="UP001465755">
    <property type="component" value="Unassembled WGS sequence"/>
</dbReference>
<dbReference type="GO" id="GO:0022625">
    <property type="term" value="C:cytosolic large ribosomal subunit"/>
    <property type="evidence" value="ECO:0007669"/>
    <property type="project" value="TreeGrafter"/>
</dbReference>
<evidence type="ECO:0000256" key="5">
    <source>
        <dbReference type="SAM" id="MobiDB-lite"/>
    </source>
</evidence>
<dbReference type="GO" id="GO:0003735">
    <property type="term" value="F:structural constituent of ribosome"/>
    <property type="evidence" value="ECO:0007669"/>
    <property type="project" value="InterPro"/>
</dbReference>
<feature type="compositionally biased region" description="Basic residues" evidence="5">
    <location>
        <begin position="168"/>
        <end position="191"/>
    </location>
</feature>